<dbReference type="GO" id="GO:0097060">
    <property type="term" value="C:synaptic membrane"/>
    <property type="evidence" value="ECO:0007669"/>
    <property type="project" value="UniProtKB-SubCell"/>
</dbReference>
<dbReference type="SUPFAM" id="SSF63712">
    <property type="entry name" value="Nicotinic receptor ligand binding domain-like"/>
    <property type="match status" value="1"/>
</dbReference>
<keyword evidence="4" id="KW-0869">Chloride channel</keyword>
<evidence type="ECO:0000256" key="6">
    <source>
        <dbReference type="ARBA" id="ARBA00034099"/>
    </source>
</evidence>
<comment type="caution">
    <text evidence="9">The sequence shown here is derived from an EMBL/GenBank/DDBJ whole genome shotgun (WGS) entry which is preliminary data.</text>
</comment>
<comment type="similarity">
    <text evidence="7">Belongs to the ligand-gated ion channel (TC 1.A.9) family.</text>
</comment>
<dbReference type="InterPro" id="IPR001390">
    <property type="entry name" value="GABAAa_rcpt"/>
</dbReference>
<evidence type="ECO:0000256" key="7">
    <source>
        <dbReference type="RuleBase" id="RU000687"/>
    </source>
</evidence>
<keyword evidence="1" id="KW-0770">Synapse</keyword>
<proteinExistence type="inferred from homology"/>
<evidence type="ECO:0000313" key="10">
    <source>
        <dbReference type="Proteomes" id="UP000558460"/>
    </source>
</evidence>
<evidence type="ECO:0000313" key="9">
    <source>
        <dbReference type="EMBL" id="NXU66360.1"/>
    </source>
</evidence>
<dbReference type="Gene3D" id="2.70.170.10">
    <property type="entry name" value="Neurotransmitter-gated ion-channel ligand-binding domain"/>
    <property type="match status" value="1"/>
</dbReference>
<dbReference type="PANTHER" id="PTHR18945">
    <property type="entry name" value="NEUROTRANSMITTER GATED ION CHANNEL"/>
    <property type="match status" value="1"/>
</dbReference>
<dbReference type="Pfam" id="PF02931">
    <property type="entry name" value="Neur_chan_LBD"/>
    <property type="match status" value="1"/>
</dbReference>
<keyword evidence="7" id="KW-0406">Ion transport</keyword>
<reference evidence="9 10" key="1">
    <citation type="submission" date="2019-09" db="EMBL/GenBank/DDBJ databases">
        <title>Bird 10,000 Genomes (B10K) Project - Family phase.</title>
        <authorList>
            <person name="Zhang G."/>
        </authorList>
    </citation>
    <scope>NUCLEOTIDE SEQUENCE [LARGE SCALE GENOMIC DNA]</scope>
    <source>
        <strain evidence="9">B10K-DU-029-69</strain>
        <tissue evidence="9">Muscle</tissue>
    </source>
</reference>
<dbReference type="PROSITE" id="PS00236">
    <property type="entry name" value="NEUROTR_ION_CHANNEL"/>
    <property type="match status" value="1"/>
</dbReference>
<organism evidence="9 10">
    <name type="scientific">Horornis vulcanius</name>
    <dbReference type="NCBI Taxonomy" id="2585811"/>
    <lineage>
        <taxon>Eukaryota</taxon>
        <taxon>Metazoa</taxon>
        <taxon>Chordata</taxon>
        <taxon>Craniata</taxon>
        <taxon>Vertebrata</taxon>
        <taxon>Euteleostomi</taxon>
        <taxon>Archelosauria</taxon>
        <taxon>Archosauria</taxon>
        <taxon>Dinosauria</taxon>
        <taxon>Saurischia</taxon>
        <taxon>Theropoda</taxon>
        <taxon>Coelurosauria</taxon>
        <taxon>Aves</taxon>
        <taxon>Neognathae</taxon>
        <taxon>Neoaves</taxon>
        <taxon>Telluraves</taxon>
        <taxon>Australaves</taxon>
        <taxon>Passeriformes</taxon>
        <taxon>Sylvioidea</taxon>
        <taxon>Scotocercidae</taxon>
        <taxon>Horornis</taxon>
    </lineage>
</organism>
<dbReference type="GO" id="GO:0034707">
    <property type="term" value="C:chloride channel complex"/>
    <property type="evidence" value="ECO:0007669"/>
    <property type="project" value="UniProtKB-KW"/>
</dbReference>
<dbReference type="InterPro" id="IPR006201">
    <property type="entry name" value="Neur_channel"/>
</dbReference>
<keyword evidence="7" id="KW-0813">Transport</keyword>
<evidence type="ECO:0000259" key="8">
    <source>
        <dbReference type="Pfam" id="PF02931"/>
    </source>
</evidence>
<dbReference type="EMBL" id="VZUA01101904">
    <property type="protein sequence ID" value="NXU66360.1"/>
    <property type="molecule type" value="Genomic_DNA"/>
</dbReference>
<feature type="domain" description="Neurotransmitter-gated ion-channel ligand-binding" evidence="8">
    <location>
        <begin position="1"/>
        <end position="147"/>
    </location>
</feature>
<name>A0A7L3MM81_9PASS</name>
<keyword evidence="5" id="KW-0868">Chloride</keyword>
<sequence>TMDVFFRQTWVDKRLKYDGPIEILRLNNLMVSKVWTPDTFFRNGKKYLMYLFDFLQLYAKVVLPRQNGNQRLFNLFHYRLTISAECPMRLVDFPMDGHACPLKFGNAYPKSEMIYTWTKGPEKSVEVPEESSSLVQYDLLGHTVSSETIKSITG</sequence>
<dbReference type="InterPro" id="IPR036734">
    <property type="entry name" value="Neur_chan_lig-bd_sf"/>
</dbReference>
<feature type="non-terminal residue" evidence="9">
    <location>
        <position position="154"/>
    </location>
</feature>
<keyword evidence="2" id="KW-0472">Membrane</keyword>
<dbReference type="InterPro" id="IPR018000">
    <property type="entry name" value="Neurotransmitter_ion_chnl_CS"/>
</dbReference>
<accession>A0A7L3MM81</accession>
<dbReference type="PRINTS" id="PR00252">
    <property type="entry name" value="NRIONCHANNEL"/>
</dbReference>
<dbReference type="AlphaFoldDB" id="A0A7L3MM81"/>
<protein>
    <submittedName>
        <fullName evidence="9">GBRA4 protein</fullName>
    </submittedName>
</protein>
<evidence type="ECO:0000256" key="4">
    <source>
        <dbReference type="ARBA" id="ARBA00023173"/>
    </source>
</evidence>
<dbReference type="GO" id="GO:0005254">
    <property type="term" value="F:chloride channel activity"/>
    <property type="evidence" value="ECO:0007669"/>
    <property type="project" value="UniProtKB-KW"/>
</dbReference>
<evidence type="ECO:0000256" key="2">
    <source>
        <dbReference type="ARBA" id="ARBA00023136"/>
    </source>
</evidence>
<dbReference type="GO" id="GO:0005230">
    <property type="term" value="F:extracellular ligand-gated monoatomic ion channel activity"/>
    <property type="evidence" value="ECO:0007669"/>
    <property type="project" value="InterPro"/>
</dbReference>
<keyword evidence="7" id="KW-0407">Ion channel</keyword>
<gene>
    <name evidence="9" type="primary">Gabra4</name>
    <name evidence="9" type="ORF">HORVUL_R09688</name>
</gene>
<dbReference type="Proteomes" id="UP000558460">
    <property type="component" value="Unassembled WGS sequence"/>
</dbReference>
<evidence type="ECO:0000256" key="1">
    <source>
        <dbReference type="ARBA" id="ARBA00023018"/>
    </source>
</evidence>
<comment type="subcellular location">
    <subcellularLocation>
        <location evidence="6">Synaptic cell membrane</location>
        <topology evidence="6">Multi-pass membrane protein</topology>
    </subcellularLocation>
</comment>
<dbReference type="GO" id="GO:0004890">
    <property type="term" value="F:GABA-A receptor activity"/>
    <property type="evidence" value="ECO:0007669"/>
    <property type="project" value="InterPro"/>
</dbReference>
<dbReference type="OrthoDB" id="203862at2759"/>
<evidence type="ECO:0000256" key="3">
    <source>
        <dbReference type="ARBA" id="ARBA00023157"/>
    </source>
</evidence>
<keyword evidence="10" id="KW-1185">Reference proteome</keyword>
<dbReference type="InterPro" id="IPR006202">
    <property type="entry name" value="Neur_chan_lig-bd"/>
</dbReference>
<dbReference type="PRINTS" id="PR01079">
    <property type="entry name" value="GABAARALPHA"/>
</dbReference>
<keyword evidence="3" id="KW-1015">Disulfide bond</keyword>
<feature type="non-terminal residue" evidence="9">
    <location>
        <position position="1"/>
    </location>
</feature>
<evidence type="ECO:0000256" key="5">
    <source>
        <dbReference type="ARBA" id="ARBA00023214"/>
    </source>
</evidence>